<gene>
    <name evidence="13" type="ORF">DU002_12130</name>
</gene>
<evidence type="ECO:0000256" key="4">
    <source>
        <dbReference type="ARBA" id="ARBA00022452"/>
    </source>
</evidence>
<feature type="signal peptide" evidence="11">
    <location>
        <begin position="1"/>
        <end position="23"/>
    </location>
</feature>
<dbReference type="GO" id="GO:0034220">
    <property type="term" value="P:monoatomic ion transmembrane transport"/>
    <property type="evidence" value="ECO:0007669"/>
    <property type="project" value="InterPro"/>
</dbReference>
<organism evidence="13 14">
    <name type="scientific">Corallincola holothuriorum</name>
    <dbReference type="NCBI Taxonomy" id="2282215"/>
    <lineage>
        <taxon>Bacteria</taxon>
        <taxon>Pseudomonadati</taxon>
        <taxon>Pseudomonadota</taxon>
        <taxon>Gammaproteobacteria</taxon>
        <taxon>Alteromonadales</taxon>
        <taxon>Psychromonadaceae</taxon>
        <taxon>Corallincola</taxon>
    </lineage>
</organism>
<feature type="domain" description="Porin" evidence="12">
    <location>
        <begin position="10"/>
        <end position="318"/>
    </location>
</feature>
<dbReference type="InterPro" id="IPR023614">
    <property type="entry name" value="Porin_dom_sf"/>
</dbReference>
<dbReference type="InterPro" id="IPR001702">
    <property type="entry name" value="Porin_Gram-ve"/>
</dbReference>
<evidence type="ECO:0000256" key="5">
    <source>
        <dbReference type="ARBA" id="ARBA00022692"/>
    </source>
</evidence>
<dbReference type="Proteomes" id="UP000252558">
    <property type="component" value="Unassembled WGS sequence"/>
</dbReference>
<dbReference type="InterPro" id="IPR033900">
    <property type="entry name" value="Gram_neg_porin_domain"/>
</dbReference>
<keyword evidence="14" id="KW-1185">Reference proteome</keyword>
<evidence type="ECO:0000313" key="13">
    <source>
        <dbReference type="EMBL" id="RCU49103.1"/>
    </source>
</evidence>
<dbReference type="PANTHER" id="PTHR34501:SF9">
    <property type="entry name" value="MAJOR OUTER MEMBRANE PROTEIN P.IA"/>
    <property type="match status" value="1"/>
</dbReference>
<keyword evidence="9" id="KW-0472">Membrane</keyword>
<feature type="chain" id="PRO_5016744483" evidence="11">
    <location>
        <begin position="24"/>
        <end position="344"/>
    </location>
</feature>
<proteinExistence type="predicted"/>
<dbReference type="PANTHER" id="PTHR34501">
    <property type="entry name" value="PROTEIN YDDL-RELATED"/>
    <property type="match status" value="1"/>
</dbReference>
<keyword evidence="4" id="KW-1134">Transmembrane beta strand</keyword>
<evidence type="ECO:0000256" key="3">
    <source>
        <dbReference type="ARBA" id="ARBA00022448"/>
    </source>
</evidence>
<dbReference type="PRINTS" id="PR00182">
    <property type="entry name" value="ECOLNEIPORIN"/>
</dbReference>
<evidence type="ECO:0000259" key="12">
    <source>
        <dbReference type="Pfam" id="PF13609"/>
    </source>
</evidence>
<evidence type="ECO:0000313" key="14">
    <source>
        <dbReference type="Proteomes" id="UP000252558"/>
    </source>
</evidence>
<dbReference type="GO" id="GO:0009279">
    <property type="term" value="C:cell outer membrane"/>
    <property type="evidence" value="ECO:0007669"/>
    <property type="project" value="UniProtKB-SubCell"/>
</dbReference>
<evidence type="ECO:0000256" key="8">
    <source>
        <dbReference type="ARBA" id="ARBA00023114"/>
    </source>
</evidence>
<comment type="subunit">
    <text evidence="2">Homotrimer.</text>
</comment>
<evidence type="ECO:0000256" key="10">
    <source>
        <dbReference type="ARBA" id="ARBA00023237"/>
    </source>
</evidence>
<reference evidence="13 14" key="1">
    <citation type="submission" date="2018-07" db="EMBL/GenBank/DDBJ databases">
        <title>Corallincola holothuriorum sp. nov., a new facultative anaerobe isolated from sea cucumber Apostichopus japonicus.</title>
        <authorList>
            <person name="Xia H."/>
        </authorList>
    </citation>
    <scope>NUCLEOTIDE SEQUENCE [LARGE SCALE GENOMIC DNA]</scope>
    <source>
        <strain evidence="13 14">C4</strain>
    </source>
</reference>
<comment type="caution">
    <text evidence="13">The sequence shown here is derived from an EMBL/GenBank/DDBJ whole genome shotgun (WGS) entry which is preliminary data.</text>
</comment>
<dbReference type="Pfam" id="PF13609">
    <property type="entry name" value="Porin_4"/>
    <property type="match status" value="1"/>
</dbReference>
<keyword evidence="10" id="KW-0998">Cell outer membrane</keyword>
<dbReference type="AlphaFoldDB" id="A0A368NGU3"/>
<dbReference type="Gene3D" id="2.40.160.10">
    <property type="entry name" value="Porin"/>
    <property type="match status" value="1"/>
</dbReference>
<evidence type="ECO:0000256" key="2">
    <source>
        <dbReference type="ARBA" id="ARBA00011233"/>
    </source>
</evidence>
<comment type="subcellular location">
    <subcellularLocation>
        <location evidence="1">Cell outer membrane</location>
        <topology evidence="1">Multi-pass membrane protein</topology>
    </subcellularLocation>
</comment>
<dbReference type="SUPFAM" id="SSF56935">
    <property type="entry name" value="Porins"/>
    <property type="match status" value="1"/>
</dbReference>
<keyword evidence="7" id="KW-0406">Ion transport</keyword>
<keyword evidence="3" id="KW-0813">Transport</keyword>
<evidence type="ECO:0000256" key="9">
    <source>
        <dbReference type="ARBA" id="ARBA00023136"/>
    </source>
</evidence>
<dbReference type="RefSeq" id="WP_114338663.1">
    <property type="nucleotide sequence ID" value="NZ_QPID01000007.1"/>
</dbReference>
<dbReference type="OrthoDB" id="8173690at2"/>
<evidence type="ECO:0000256" key="7">
    <source>
        <dbReference type="ARBA" id="ARBA00023065"/>
    </source>
</evidence>
<name>A0A368NGU3_9GAMM</name>
<keyword evidence="8" id="KW-0626">Porin</keyword>
<dbReference type="GO" id="GO:0015288">
    <property type="term" value="F:porin activity"/>
    <property type="evidence" value="ECO:0007669"/>
    <property type="project" value="UniProtKB-KW"/>
</dbReference>
<keyword evidence="5" id="KW-0812">Transmembrane</keyword>
<dbReference type="CDD" id="cd00342">
    <property type="entry name" value="gram_neg_porins"/>
    <property type="match status" value="1"/>
</dbReference>
<accession>A0A368NGU3</accession>
<sequence length="344" mass="37686">MKHFAKTVVAASLTMAFAAPAFAVAPVTVYGKANVSIQAADDKGTDGSEMEVKSNASRFGIKGGVELMDDLQAIYKYEFQINLTDDNAGNSSDDNLKSRNQYVGLKGFFGEAVIGRNDTMLKQSQGKVDVFGDLEGDIKTLFQGENREGDTISYKTPKFNDFQLGFTVVSEDNSAQEDDNGDTNFGFSSAITYGDKKLKKSDLYAGLAMDSQVDGGWDIIRATVGYKWEDLKLGFIVQNQEQDKDWGGNGEDQTGFMLSAAYTIDAWTLKAQYQTMEDADGAGKYSEGNDASAISVGADYKLGKPTKVYAYYTMRDWDDAEYENAGGDMEDDESYFGIGLEHKF</sequence>
<protein>
    <submittedName>
        <fullName evidence="13">Porin</fullName>
    </submittedName>
</protein>
<evidence type="ECO:0000256" key="6">
    <source>
        <dbReference type="ARBA" id="ARBA00022729"/>
    </source>
</evidence>
<evidence type="ECO:0000256" key="1">
    <source>
        <dbReference type="ARBA" id="ARBA00004571"/>
    </source>
</evidence>
<keyword evidence="6 11" id="KW-0732">Signal</keyword>
<dbReference type="EMBL" id="QPID01000007">
    <property type="protein sequence ID" value="RCU49103.1"/>
    <property type="molecule type" value="Genomic_DNA"/>
</dbReference>
<evidence type="ECO:0000256" key="11">
    <source>
        <dbReference type="SAM" id="SignalP"/>
    </source>
</evidence>
<dbReference type="GO" id="GO:0046930">
    <property type="term" value="C:pore complex"/>
    <property type="evidence" value="ECO:0007669"/>
    <property type="project" value="UniProtKB-KW"/>
</dbReference>
<dbReference type="InterPro" id="IPR050298">
    <property type="entry name" value="Gram-neg_bact_OMP"/>
</dbReference>